<dbReference type="EMBL" id="CAFBLS010000106">
    <property type="protein sequence ID" value="CAB4875955.1"/>
    <property type="molecule type" value="Genomic_DNA"/>
</dbReference>
<dbReference type="InterPro" id="IPR000845">
    <property type="entry name" value="Nucleoside_phosphorylase_d"/>
</dbReference>
<proteinExistence type="predicted"/>
<organism evidence="2">
    <name type="scientific">freshwater metagenome</name>
    <dbReference type="NCBI Taxonomy" id="449393"/>
    <lineage>
        <taxon>unclassified sequences</taxon>
        <taxon>metagenomes</taxon>
        <taxon>ecological metagenomes</taxon>
    </lineage>
</organism>
<dbReference type="GO" id="GO:0005829">
    <property type="term" value="C:cytosol"/>
    <property type="evidence" value="ECO:0007669"/>
    <property type="project" value="TreeGrafter"/>
</dbReference>
<accession>A0A6J7E3X8</accession>
<protein>
    <submittedName>
        <fullName evidence="2">Unannotated protein</fullName>
    </submittedName>
</protein>
<dbReference type="GO" id="GO:0008930">
    <property type="term" value="F:methylthioadenosine nucleosidase activity"/>
    <property type="evidence" value="ECO:0007669"/>
    <property type="project" value="TreeGrafter"/>
</dbReference>
<dbReference type="SUPFAM" id="SSF53167">
    <property type="entry name" value="Purine and uridine phosphorylases"/>
    <property type="match status" value="1"/>
</dbReference>
<feature type="domain" description="Nucleoside phosphorylase" evidence="1">
    <location>
        <begin position="31"/>
        <end position="92"/>
    </location>
</feature>
<sequence length="195" mass="20219">MRLHRTVTPDRPLLVVALDEEATHLHEHGLPILVTGAGKVNAAVAVATFLGQHRPSSVVNLGTAGALREGLDGTHVVARVTQHDLDNDALFALTGLRFGDPIEMGSGGGPAAVTLTTGDAFISDPAARDRLAAHADLVDMEGYAVARAATAAGIPVVLVKQVSDQAGSEAAMSWQESVDACSARLGAWVHEHLMA</sequence>
<dbReference type="GO" id="GO:0009116">
    <property type="term" value="P:nucleoside metabolic process"/>
    <property type="evidence" value="ECO:0007669"/>
    <property type="project" value="InterPro"/>
</dbReference>
<dbReference type="PANTHER" id="PTHR46832:SF1">
    <property type="entry name" value="5'-METHYLTHIOADENOSINE_S-ADENOSYLHOMOCYSTEINE NUCLEOSIDASE"/>
    <property type="match status" value="1"/>
</dbReference>
<dbReference type="NCBIfam" id="NF004168">
    <property type="entry name" value="PRK05634.1"/>
    <property type="match status" value="1"/>
</dbReference>
<name>A0A6J7E3X8_9ZZZZ</name>
<feature type="domain" description="Nucleoside phosphorylase" evidence="1">
    <location>
        <begin position="114"/>
        <end position="183"/>
    </location>
</feature>
<dbReference type="InterPro" id="IPR035994">
    <property type="entry name" value="Nucleoside_phosphorylase_sf"/>
</dbReference>
<dbReference type="PANTHER" id="PTHR46832">
    <property type="entry name" value="5'-METHYLTHIOADENOSINE/S-ADENOSYLHOMOCYSTEINE NUCLEOSIDASE"/>
    <property type="match status" value="1"/>
</dbReference>
<evidence type="ECO:0000313" key="2">
    <source>
        <dbReference type="EMBL" id="CAB4875955.1"/>
    </source>
</evidence>
<evidence type="ECO:0000259" key="1">
    <source>
        <dbReference type="Pfam" id="PF01048"/>
    </source>
</evidence>
<gene>
    <name evidence="2" type="ORF">UFOPK3402_00956</name>
</gene>
<dbReference type="Pfam" id="PF01048">
    <property type="entry name" value="PNP_UDP_1"/>
    <property type="match status" value="2"/>
</dbReference>
<dbReference type="GO" id="GO:0008782">
    <property type="term" value="F:adenosylhomocysteine nucleosidase activity"/>
    <property type="evidence" value="ECO:0007669"/>
    <property type="project" value="TreeGrafter"/>
</dbReference>
<dbReference type="GO" id="GO:0019284">
    <property type="term" value="P:L-methionine salvage from S-adenosylmethionine"/>
    <property type="evidence" value="ECO:0007669"/>
    <property type="project" value="TreeGrafter"/>
</dbReference>
<reference evidence="2" key="1">
    <citation type="submission" date="2020-05" db="EMBL/GenBank/DDBJ databases">
        <authorList>
            <person name="Chiriac C."/>
            <person name="Salcher M."/>
            <person name="Ghai R."/>
            <person name="Kavagutti S V."/>
        </authorList>
    </citation>
    <scope>NUCLEOTIDE SEQUENCE</scope>
</reference>
<dbReference type="Gene3D" id="3.40.50.1580">
    <property type="entry name" value="Nucleoside phosphorylase domain"/>
    <property type="match status" value="1"/>
</dbReference>
<dbReference type="AlphaFoldDB" id="A0A6J7E3X8"/>